<gene>
    <name evidence="1" type="ORF">ADA01nite_40410</name>
</gene>
<evidence type="ECO:0000313" key="1">
    <source>
        <dbReference type="EMBL" id="GEN36581.1"/>
    </source>
</evidence>
<name>A0A511VDR8_9BACL</name>
<organism evidence="1 2">
    <name type="scientific">Aneurinibacillus danicus</name>
    <dbReference type="NCBI Taxonomy" id="267746"/>
    <lineage>
        <taxon>Bacteria</taxon>
        <taxon>Bacillati</taxon>
        <taxon>Bacillota</taxon>
        <taxon>Bacilli</taxon>
        <taxon>Bacillales</taxon>
        <taxon>Paenibacillaceae</taxon>
        <taxon>Aneurinibacillus group</taxon>
        <taxon>Aneurinibacillus</taxon>
    </lineage>
</organism>
<proteinExistence type="predicted"/>
<keyword evidence="2" id="KW-1185">Reference proteome</keyword>
<dbReference type="OrthoDB" id="9884540at2"/>
<comment type="caution">
    <text evidence="1">The sequence shown here is derived from an EMBL/GenBank/DDBJ whole genome shotgun (WGS) entry which is preliminary data.</text>
</comment>
<dbReference type="AlphaFoldDB" id="A0A511VDR8"/>
<evidence type="ECO:0000313" key="2">
    <source>
        <dbReference type="Proteomes" id="UP000321157"/>
    </source>
</evidence>
<dbReference type="RefSeq" id="WP_146812219.1">
    <property type="nucleotide sequence ID" value="NZ_BJXX01000202.1"/>
</dbReference>
<accession>A0A511VDR8</accession>
<dbReference type="EMBL" id="BJXX01000202">
    <property type="protein sequence ID" value="GEN36581.1"/>
    <property type="molecule type" value="Genomic_DNA"/>
</dbReference>
<sequence>MKRTFTLCTENSCCPVVEVEQEMYTVKDDFGGVLTAERGWLLDYVVGVLTMCKHDMITIGTQETGKVKLSRGELELLEKDLRGN</sequence>
<reference evidence="1 2" key="1">
    <citation type="submission" date="2019-07" db="EMBL/GenBank/DDBJ databases">
        <title>Whole genome shotgun sequence of Aneurinibacillus danicus NBRC 102444.</title>
        <authorList>
            <person name="Hosoyama A."/>
            <person name="Uohara A."/>
            <person name="Ohji S."/>
            <person name="Ichikawa N."/>
        </authorList>
    </citation>
    <scope>NUCLEOTIDE SEQUENCE [LARGE SCALE GENOMIC DNA]</scope>
    <source>
        <strain evidence="1 2">NBRC 102444</strain>
    </source>
</reference>
<dbReference type="Proteomes" id="UP000321157">
    <property type="component" value="Unassembled WGS sequence"/>
</dbReference>
<protein>
    <submittedName>
        <fullName evidence="1">Uncharacterized protein</fullName>
    </submittedName>
</protein>